<gene>
    <name evidence="2" type="ORF">EVAR_20823_1</name>
</gene>
<feature type="compositionally biased region" description="Basic and acidic residues" evidence="1">
    <location>
        <begin position="118"/>
        <end position="135"/>
    </location>
</feature>
<sequence>MRTVGIEREEGYCEYRGALVAEHVGVGVGARVVPPSAAAVAPSARQLKLANVNVAVVFLKMDGRFRSEPSPAPVLESTRINAKFVFFMISNDAPPPPWRAAAAAGGGGRRAAGGGGRFRRDMLRGPENRRSRGDNVRGGAGRAQGGRGEGGGRGPCARHDLLPLRRYNPISALMTALSTDKP</sequence>
<organism evidence="2 3">
    <name type="scientific">Eumeta variegata</name>
    <name type="common">Bagworm moth</name>
    <name type="synonym">Eumeta japonica</name>
    <dbReference type="NCBI Taxonomy" id="151549"/>
    <lineage>
        <taxon>Eukaryota</taxon>
        <taxon>Metazoa</taxon>
        <taxon>Ecdysozoa</taxon>
        <taxon>Arthropoda</taxon>
        <taxon>Hexapoda</taxon>
        <taxon>Insecta</taxon>
        <taxon>Pterygota</taxon>
        <taxon>Neoptera</taxon>
        <taxon>Endopterygota</taxon>
        <taxon>Lepidoptera</taxon>
        <taxon>Glossata</taxon>
        <taxon>Ditrysia</taxon>
        <taxon>Tineoidea</taxon>
        <taxon>Psychidae</taxon>
        <taxon>Oiketicinae</taxon>
        <taxon>Eumeta</taxon>
    </lineage>
</organism>
<feature type="region of interest" description="Disordered" evidence="1">
    <location>
        <begin position="102"/>
        <end position="157"/>
    </location>
</feature>
<dbReference type="AlphaFoldDB" id="A0A4C1UDS8"/>
<protein>
    <submittedName>
        <fullName evidence="2">Uncharacterized protein</fullName>
    </submittedName>
</protein>
<accession>A0A4C1UDS8</accession>
<evidence type="ECO:0000256" key="1">
    <source>
        <dbReference type="SAM" id="MobiDB-lite"/>
    </source>
</evidence>
<reference evidence="2 3" key="1">
    <citation type="journal article" date="2019" name="Commun. Biol.">
        <title>The bagworm genome reveals a unique fibroin gene that provides high tensile strength.</title>
        <authorList>
            <person name="Kono N."/>
            <person name="Nakamura H."/>
            <person name="Ohtoshi R."/>
            <person name="Tomita M."/>
            <person name="Numata K."/>
            <person name="Arakawa K."/>
        </authorList>
    </citation>
    <scope>NUCLEOTIDE SEQUENCE [LARGE SCALE GENOMIC DNA]</scope>
</reference>
<feature type="compositionally biased region" description="Gly residues" evidence="1">
    <location>
        <begin position="104"/>
        <end position="116"/>
    </location>
</feature>
<dbReference type="EMBL" id="BGZK01000162">
    <property type="protein sequence ID" value="GBP24499.1"/>
    <property type="molecule type" value="Genomic_DNA"/>
</dbReference>
<name>A0A4C1UDS8_EUMVA</name>
<evidence type="ECO:0000313" key="3">
    <source>
        <dbReference type="Proteomes" id="UP000299102"/>
    </source>
</evidence>
<evidence type="ECO:0000313" key="2">
    <source>
        <dbReference type="EMBL" id="GBP24499.1"/>
    </source>
</evidence>
<keyword evidence="3" id="KW-1185">Reference proteome</keyword>
<proteinExistence type="predicted"/>
<feature type="compositionally biased region" description="Gly residues" evidence="1">
    <location>
        <begin position="136"/>
        <end position="154"/>
    </location>
</feature>
<comment type="caution">
    <text evidence="2">The sequence shown here is derived from an EMBL/GenBank/DDBJ whole genome shotgun (WGS) entry which is preliminary data.</text>
</comment>
<dbReference type="Proteomes" id="UP000299102">
    <property type="component" value="Unassembled WGS sequence"/>
</dbReference>